<dbReference type="InterPro" id="IPR011010">
    <property type="entry name" value="DNA_brk_join_enz"/>
</dbReference>
<keyword evidence="3" id="KW-0233">DNA recombination</keyword>
<evidence type="ECO:0000256" key="1">
    <source>
        <dbReference type="ARBA" id="ARBA00008857"/>
    </source>
</evidence>
<dbReference type="CDD" id="cd00397">
    <property type="entry name" value="DNA_BRE_C"/>
    <property type="match status" value="1"/>
</dbReference>
<feature type="compositionally biased region" description="Basic and acidic residues" evidence="4">
    <location>
        <begin position="285"/>
        <end position="295"/>
    </location>
</feature>
<dbReference type="PANTHER" id="PTHR30349">
    <property type="entry name" value="PHAGE INTEGRASE-RELATED"/>
    <property type="match status" value="1"/>
</dbReference>
<dbReference type="GO" id="GO:0015074">
    <property type="term" value="P:DNA integration"/>
    <property type="evidence" value="ECO:0007669"/>
    <property type="project" value="InterPro"/>
</dbReference>
<comment type="similarity">
    <text evidence="1">Belongs to the 'phage' integrase family.</text>
</comment>
<name>A0A6P2CVH7_9BACT</name>
<protein>
    <recommendedName>
        <fullName evidence="5">Tyr recombinase domain-containing protein</fullName>
    </recommendedName>
</protein>
<dbReference type="PROSITE" id="PS51898">
    <property type="entry name" value="TYR_RECOMBINASE"/>
    <property type="match status" value="1"/>
</dbReference>
<keyword evidence="7" id="KW-1185">Reference proteome</keyword>
<dbReference type="EMBL" id="LR593886">
    <property type="protein sequence ID" value="VTR92155.1"/>
    <property type="molecule type" value="Genomic_DNA"/>
</dbReference>
<dbReference type="Proteomes" id="UP000464178">
    <property type="component" value="Chromosome"/>
</dbReference>
<dbReference type="AlphaFoldDB" id="A0A6P2CVH7"/>
<reference evidence="6 7" key="1">
    <citation type="submission" date="2019-05" db="EMBL/GenBank/DDBJ databases">
        <authorList>
            <consortium name="Science for Life Laboratories"/>
        </authorList>
    </citation>
    <scope>NUCLEOTIDE SEQUENCE [LARGE SCALE GENOMIC DNA]</scope>
    <source>
        <strain evidence="6">Soil9</strain>
    </source>
</reference>
<feature type="region of interest" description="Disordered" evidence="4">
    <location>
        <begin position="285"/>
        <end position="317"/>
    </location>
</feature>
<sequence>MSRSSFPSLRHHKPTEQGVVTVRLASGARKDLYCGRYGTAAATAEYNRIVGLLAVNGGVYPHEDTDLTVAEALVRYAHHIDKHYVDLTGAPTGTANDIRVTLGYIKRLFAPLPLIEFGIPQLKLIREAMVADGRVRNQVNRRIGMVRGFAKWCVEEGLVSPVVLEGLRAVRPLALGRSGVKEGERVEPANPVSVEKAIPFLSKPLAAVVRLLRLTGARPSEILLMRPCDLDRSGSVWVLTPARHKGSWRGKPRFVHFGPEAQAVLAPWIEKTGASDEHVFSPARAEAERNAERSVARKTKRWPSHMKRNATKRKGAARTRPIKYRYSHLALSCAVRRACEKAGVEAFTPYQLRHLKAVELRERYGLEHVRATLGHSFAAMSDHYSKAADATLAARAAAETG</sequence>
<evidence type="ECO:0000256" key="4">
    <source>
        <dbReference type="SAM" id="MobiDB-lite"/>
    </source>
</evidence>
<dbReference type="InterPro" id="IPR013762">
    <property type="entry name" value="Integrase-like_cat_sf"/>
</dbReference>
<dbReference type="InterPro" id="IPR050090">
    <property type="entry name" value="Tyrosine_recombinase_XerCD"/>
</dbReference>
<dbReference type="Gene3D" id="1.10.443.10">
    <property type="entry name" value="Intergrase catalytic core"/>
    <property type="match status" value="1"/>
</dbReference>
<dbReference type="GO" id="GO:0003677">
    <property type="term" value="F:DNA binding"/>
    <property type="evidence" value="ECO:0007669"/>
    <property type="project" value="UniProtKB-KW"/>
</dbReference>
<dbReference type="SUPFAM" id="SSF56349">
    <property type="entry name" value="DNA breaking-rejoining enzymes"/>
    <property type="match status" value="1"/>
</dbReference>
<dbReference type="Pfam" id="PF00589">
    <property type="entry name" value="Phage_integrase"/>
    <property type="match status" value="1"/>
</dbReference>
<evidence type="ECO:0000259" key="5">
    <source>
        <dbReference type="PROSITE" id="PS51898"/>
    </source>
</evidence>
<keyword evidence="2" id="KW-0238">DNA-binding</keyword>
<evidence type="ECO:0000256" key="3">
    <source>
        <dbReference type="ARBA" id="ARBA00023172"/>
    </source>
</evidence>
<dbReference type="KEGG" id="gms:SOIL9_55590"/>
<feature type="domain" description="Tyr recombinase" evidence="5">
    <location>
        <begin position="187"/>
        <end position="397"/>
    </location>
</feature>
<accession>A0A6P2CVH7</accession>
<evidence type="ECO:0000256" key="2">
    <source>
        <dbReference type="ARBA" id="ARBA00023125"/>
    </source>
</evidence>
<dbReference type="RefSeq" id="WP_162667058.1">
    <property type="nucleotide sequence ID" value="NZ_LR593886.1"/>
</dbReference>
<organism evidence="6 7">
    <name type="scientific">Gemmata massiliana</name>
    <dbReference type="NCBI Taxonomy" id="1210884"/>
    <lineage>
        <taxon>Bacteria</taxon>
        <taxon>Pseudomonadati</taxon>
        <taxon>Planctomycetota</taxon>
        <taxon>Planctomycetia</taxon>
        <taxon>Gemmatales</taxon>
        <taxon>Gemmataceae</taxon>
        <taxon>Gemmata</taxon>
    </lineage>
</organism>
<feature type="compositionally biased region" description="Basic residues" evidence="4">
    <location>
        <begin position="296"/>
        <end position="317"/>
    </location>
</feature>
<dbReference type="InterPro" id="IPR002104">
    <property type="entry name" value="Integrase_catalytic"/>
</dbReference>
<dbReference type="PANTHER" id="PTHR30349:SF41">
    <property type="entry name" value="INTEGRASE_RECOMBINASE PROTEIN MJ0367-RELATED"/>
    <property type="match status" value="1"/>
</dbReference>
<evidence type="ECO:0000313" key="7">
    <source>
        <dbReference type="Proteomes" id="UP000464178"/>
    </source>
</evidence>
<evidence type="ECO:0000313" key="6">
    <source>
        <dbReference type="EMBL" id="VTR92155.1"/>
    </source>
</evidence>
<gene>
    <name evidence="6" type="ORF">SOIL9_55590</name>
</gene>
<dbReference type="GO" id="GO:0006310">
    <property type="term" value="P:DNA recombination"/>
    <property type="evidence" value="ECO:0007669"/>
    <property type="project" value="UniProtKB-KW"/>
</dbReference>
<proteinExistence type="inferred from homology"/>